<dbReference type="EMBL" id="VOBQ01000009">
    <property type="protein sequence ID" value="TWO71014.1"/>
    <property type="molecule type" value="Genomic_DNA"/>
</dbReference>
<evidence type="ECO:0000256" key="5">
    <source>
        <dbReference type="ARBA" id="ARBA00022692"/>
    </source>
</evidence>
<dbReference type="GO" id="GO:0009279">
    <property type="term" value="C:cell outer membrane"/>
    <property type="evidence" value="ECO:0007669"/>
    <property type="project" value="UniProtKB-SubCell"/>
</dbReference>
<proteinExistence type="inferred from homology"/>
<keyword evidence="6 11" id="KW-0798">TonB box</keyword>
<evidence type="ECO:0000256" key="11">
    <source>
        <dbReference type="RuleBase" id="RU003357"/>
    </source>
</evidence>
<keyword evidence="7 10" id="KW-0472">Membrane</keyword>
<feature type="signal peptide" evidence="12">
    <location>
        <begin position="1"/>
        <end position="40"/>
    </location>
</feature>
<dbReference type="InterPro" id="IPR036942">
    <property type="entry name" value="Beta-barrel_TonB_sf"/>
</dbReference>
<keyword evidence="5 10" id="KW-0812">Transmembrane</keyword>
<dbReference type="PANTHER" id="PTHR30069:SF27">
    <property type="entry name" value="BLL4766 PROTEIN"/>
    <property type="match status" value="1"/>
</dbReference>
<keyword evidence="3 10" id="KW-0813">Transport</keyword>
<dbReference type="SUPFAM" id="SSF56935">
    <property type="entry name" value="Porins"/>
    <property type="match status" value="1"/>
</dbReference>
<comment type="similarity">
    <text evidence="2 10 11">Belongs to the TonB-dependent receptor family.</text>
</comment>
<dbReference type="InterPro" id="IPR000531">
    <property type="entry name" value="Beta-barrel_TonB"/>
</dbReference>
<protein>
    <submittedName>
        <fullName evidence="15">TonB-dependent receptor</fullName>
    </submittedName>
</protein>
<feature type="chain" id="PRO_5022219414" evidence="12">
    <location>
        <begin position="41"/>
        <end position="643"/>
    </location>
</feature>
<sequence>MRGARRLMNNRPMNPIPVPAAARRRSLACGLLALAPLALAAQTAPSLTDLSLEQLSSIEVTSVGKRVQRLADVPGSVYVINQEDIRRSGAVTLPEVLRLAPNLHVARADANQYAISARGFNSVLANKMLVLVDGRTMYSPLFSGVFWESLDLVLEDIERIEVLSGAGGTLYGSNAVNGVINIVTRNAAETTGTLLKSGAGNRENLLAGRWGGSPHPDVHWRFYAKRLNMDETHNAAGAPIRDSSQRNAAGFRADHARGKDQWTLQGDVYQAELTQGPTERRISGTSLLGRWARDIAPGERAQLQAYFDRANRDQPGSVDDRLDTIDIEFQHTSRPLERHDFLWGAGYRRQEDSLRNLAPAQLQLLPNHRRMNLWNVFAQDEFALTPDIRFTAGLKAEHNSYTGLEWLPNARVAWQATPQSLLWAAVSRAVRVPSRVDRDAFTPQLNLGGPNFDSEIARVAEIGWRSQPSAAVSYSVTLFHHDFDRLRSVDTQPGGLGFGNSYEGQLTGVEAWGRWKVSDTLRFDAGYVHQKLKLAARAGTAPLPGGQSQLGNDPRNRVNLGLSWDVAPKLELDARLRHVGSLPLPAVPSYTALDLRVGWHVRPGLELSLTARNVGDRRHPEWGAPGSRAELERAIFLKAVWRL</sequence>
<evidence type="ECO:0000313" key="15">
    <source>
        <dbReference type="EMBL" id="TWO71014.1"/>
    </source>
</evidence>
<feature type="domain" description="TonB-dependent receptor plug" evidence="14">
    <location>
        <begin position="70"/>
        <end position="179"/>
    </location>
</feature>
<dbReference type="OrthoDB" id="183532at2"/>
<evidence type="ECO:0000256" key="4">
    <source>
        <dbReference type="ARBA" id="ARBA00022452"/>
    </source>
</evidence>
<dbReference type="InterPro" id="IPR037066">
    <property type="entry name" value="Plug_dom_sf"/>
</dbReference>
<feature type="domain" description="TonB-dependent receptor-like beta-barrel" evidence="13">
    <location>
        <begin position="204"/>
        <end position="614"/>
    </location>
</feature>
<organism evidence="15 16">
    <name type="scientific">Caenimonas sedimenti</name>
    <dbReference type="NCBI Taxonomy" id="2596921"/>
    <lineage>
        <taxon>Bacteria</taxon>
        <taxon>Pseudomonadati</taxon>
        <taxon>Pseudomonadota</taxon>
        <taxon>Betaproteobacteria</taxon>
        <taxon>Burkholderiales</taxon>
        <taxon>Comamonadaceae</taxon>
        <taxon>Caenimonas</taxon>
    </lineage>
</organism>
<evidence type="ECO:0000256" key="10">
    <source>
        <dbReference type="PROSITE-ProRule" id="PRU01360"/>
    </source>
</evidence>
<dbReference type="InterPro" id="IPR012910">
    <property type="entry name" value="Plug_dom"/>
</dbReference>
<keyword evidence="9 10" id="KW-0998">Cell outer membrane</keyword>
<gene>
    <name evidence="15" type="ORF">FN976_11850</name>
</gene>
<keyword evidence="4 10" id="KW-1134">Transmembrane beta strand</keyword>
<evidence type="ECO:0000313" key="16">
    <source>
        <dbReference type="Proteomes" id="UP000318199"/>
    </source>
</evidence>
<evidence type="ECO:0000259" key="13">
    <source>
        <dbReference type="Pfam" id="PF00593"/>
    </source>
</evidence>
<dbReference type="InterPro" id="IPR039426">
    <property type="entry name" value="TonB-dep_rcpt-like"/>
</dbReference>
<keyword evidence="16" id="KW-1185">Reference proteome</keyword>
<evidence type="ECO:0000256" key="9">
    <source>
        <dbReference type="ARBA" id="ARBA00023237"/>
    </source>
</evidence>
<keyword evidence="12" id="KW-0732">Signal</keyword>
<evidence type="ECO:0000256" key="7">
    <source>
        <dbReference type="ARBA" id="ARBA00023136"/>
    </source>
</evidence>
<dbReference type="Gene3D" id="2.170.130.10">
    <property type="entry name" value="TonB-dependent receptor, plug domain"/>
    <property type="match status" value="1"/>
</dbReference>
<dbReference type="Pfam" id="PF07715">
    <property type="entry name" value="Plug"/>
    <property type="match status" value="1"/>
</dbReference>
<evidence type="ECO:0000256" key="3">
    <source>
        <dbReference type="ARBA" id="ARBA00022448"/>
    </source>
</evidence>
<dbReference type="GO" id="GO:0015344">
    <property type="term" value="F:siderophore uptake transmembrane transporter activity"/>
    <property type="evidence" value="ECO:0007669"/>
    <property type="project" value="TreeGrafter"/>
</dbReference>
<evidence type="ECO:0000256" key="8">
    <source>
        <dbReference type="ARBA" id="ARBA00023170"/>
    </source>
</evidence>
<comment type="caution">
    <text evidence="15">The sequence shown here is derived from an EMBL/GenBank/DDBJ whole genome shotgun (WGS) entry which is preliminary data.</text>
</comment>
<name>A0A562ZS87_9BURK</name>
<evidence type="ECO:0000256" key="6">
    <source>
        <dbReference type="ARBA" id="ARBA00023077"/>
    </source>
</evidence>
<dbReference type="CDD" id="cd01347">
    <property type="entry name" value="ligand_gated_channel"/>
    <property type="match status" value="1"/>
</dbReference>
<dbReference type="Proteomes" id="UP000318199">
    <property type="component" value="Unassembled WGS sequence"/>
</dbReference>
<reference evidence="15 16" key="1">
    <citation type="submission" date="2019-07" db="EMBL/GenBank/DDBJ databases">
        <title>Caenimonas sedimenti sp. nov., isolated from activated sludge.</title>
        <authorList>
            <person name="Xu J."/>
        </authorList>
    </citation>
    <scope>NUCLEOTIDE SEQUENCE [LARGE SCALE GENOMIC DNA]</scope>
    <source>
        <strain evidence="15 16">HX-9-20</strain>
    </source>
</reference>
<dbReference type="GO" id="GO:0044718">
    <property type="term" value="P:siderophore transmembrane transport"/>
    <property type="evidence" value="ECO:0007669"/>
    <property type="project" value="TreeGrafter"/>
</dbReference>
<evidence type="ECO:0000256" key="2">
    <source>
        <dbReference type="ARBA" id="ARBA00009810"/>
    </source>
</evidence>
<evidence type="ECO:0000259" key="14">
    <source>
        <dbReference type="Pfam" id="PF07715"/>
    </source>
</evidence>
<keyword evidence="8 15" id="KW-0675">Receptor</keyword>
<dbReference type="PROSITE" id="PS52016">
    <property type="entry name" value="TONB_DEPENDENT_REC_3"/>
    <property type="match status" value="1"/>
</dbReference>
<evidence type="ECO:0000256" key="12">
    <source>
        <dbReference type="SAM" id="SignalP"/>
    </source>
</evidence>
<comment type="subcellular location">
    <subcellularLocation>
        <location evidence="1 10">Cell outer membrane</location>
        <topology evidence="1 10">Multi-pass membrane protein</topology>
    </subcellularLocation>
</comment>
<accession>A0A562ZS87</accession>
<dbReference type="Gene3D" id="2.40.170.20">
    <property type="entry name" value="TonB-dependent receptor, beta-barrel domain"/>
    <property type="match status" value="1"/>
</dbReference>
<evidence type="ECO:0000256" key="1">
    <source>
        <dbReference type="ARBA" id="ARBA00004571"/>
    </source>
</evidence>
<dbReference type="PANTHER" id="PTHR30069">
    <property type="entry name" value="TONB-DEPENDENT OUTER MEMBRANE RECEPTOR"/>
    <property type="match status" value="1"/>
</dbReference>
<dbReference type="Pfam" id="PF00593">
    <property type="entry name" value="TonB_dep_Rec_b-barrel"/>
    <property type="match status" value="1"/>
</dbReference>
<dbReference type="AlphaFoldDB" id="A0A562ZS87"/>